<proteinExistence type="predicted"/>
<protein>
    <submittedName>
        <fullName evidence="1">Uncharacterized protein</fullName>
    </submittedName>
</protein>
<evidence type="ECO:0000313" key="1">
    <source>
        <dbReference type="EMBL" id="KAL3879392.1"/>
    </source>
</evidence>
<evidence type="ECO:0000313" key="2">
    <source>
        <dbReference type="Proteomes" id="UP001634394"/>
    </source>
</evidence>
<dbReference type="AlphaFoldDB" id="A0ABD3WZJ1"/>
<dbReference type="Proteomes" id="UP001634394">
    <property type="component" value="Unassembled WGS sequence"/>
</dbReference>
<dbReference type="EMBL" id="JBJQND010000004">
    <property type="protein sequence ID" value="KAL3879392.1"/>
    <property type="molecule type" value="Genomic_DNA"/>
</dbReference>
<reference evidence="1 2" key="1">
    <citation type="submission" date="2024-11" db="EMBL/GenBank/DDBJ databases">
        <title>Chromosome-level genome assembly of the freshwater bivalve Anodonta woodiana.</title>
        <authorList>
            <person name="Chen X."/>
        </authorList>
    </citation>
    <scope>NUCLEOTIDE SEQUENCE [LARGE SCALE GENOMIC DNA]</scope>
    <source>
        <strain evidence="1">MN2024</strain>
        <tissue evidence="1">Gills</tissue>
    </source>
</reference>
<sequence length="295" mass="32560">MIGCFIWIHMSNRHSMKAVQRLVLAASSSTLNYASSAKRNQLPTSIVDDEGLCQLILSTPVVKSQSVLKYRSNPDNSLSFDTPSSFAMTVPIIEDDKPGLTCKKTVASKECNTIAKQTPSYTHDNNMCGLLEDCPAACISGSASSKAAVGQREPDQFNYHPYAKVKRGPKSTSTNNNQFAFSAVPDGECSDGYKMVNFTLGNEPQSTLQNLEFVSESTIQGNVSFHEKDNTRKNYVRDLQNDDGYETCGNINHMTLVEHVKDSEDEGAMTGKYQEPTHCMIPRCAMHSDYADIRI</sequence>
<accession>A0ABD3WZJ1</accession>
<comment type="caution">
    <text evidence="1">The sequence shown here is derived from an EMBL/GenBank/DDBJ whole genome shotgun (WGS) entry which is preliminary data.</text>
</comment>
<keyword evidence="2" id="KW-1185">Reference proteome</keyword>
<organism evidence="1 2">
    <name type="scientific">Sinanodonta woodiana</name>
    <name type="common">Chinese pond mussel</name>
    <name type="synonym">Anodonta woodiana</name>
    <dbReference type="NCBI Taxonomy" id="1069815"/>
    <lineage>
        <taxon>Eukaryota</taxon>
        <taxon>Metazoa</taxon>
        <taxon>Spiralia</taxon>
        <taxon>Lophotrochozoa</taxon>
        <taxon>Mollusca</taxon>
        <taxon>Bivalvia</taxon>
        <taxon>Autobranchia</taxon>
        <taxon>Heteroconchia</taxon>
        <taxon>Palaeoheterodonta</taxon>
        <taxon>Unionida</taxon>
        <taxon>Unionoidea</taxon>
        <taxon>Unionidae</taxon>
        <taxon>Unioninae</taxon>
        <taxon>Sinanodonta</taxon>
    </lineage>
</organism>
<gene>
    <name evidence="1" type="ORF">ACJMK2_031690</name>
</gene>
<name>A0ABD3WZJ1_SINWO</name>